<dbReference type="RefSeq" id="WP_354658869.1">
    <property type="nucleotide sequence ID" value="NZ_JBEXAC010000001.1"/>
</dbReference>
<accession>A0ABV2SZL6</accession>
<name>A0ABV2SZL6_9BACT</name>
<organism evidence="2 3">
    <name type="scientific">Chitinophaga defluvii</name>
    <dbReference type="NCBI Taxonomy" id="3163343"/>
    <lineage>
        <taxon>Bacteria</taxon>
        <taxon>Pseudomonadati</taxon>
        <taxon>Bacteroidota</taxon>
        <taxon>Chitinophagia</taxon>
        <taxon>Chitinophagales</taxon>
        <taxon>Chitinophagaceae</taxon>
        <taxon>Chitinophaga</taxon>
    </lineage>
</organism>
<keyword evidence="3" id="KW-1185">Reference proteome</keyword>
<dbReference type="Proteomes" id="UP001549749">
    <property type="component" value="Unassembled WGS sequence"/>
</dbReference>
<reference evidence="2 3" key="1">
    <citation type="submission" date="2024-06" db="EMBL/GenBank/DDBJ databases">
        <title>Chitinophaga defluvii sp. nov., isolated from municipal sewage.</title>
        <authorList>
            <person name="Zhang L."/>
        </authorList>
    </citation>
    <scope>NUCLEOTIDE SEQUENCE [LARGE SCALE GENOMIC DNA]</scope>
    <source>
        <strain evidence="2 3">H8</strain>
    </source>
</reference>
<feature type="transmembrane region" description="Helical" evidence="1">
    <location>
        <begin position="41"/>
        <end position="61"/>
    </location>
</feature>
<keyword evidence="1" id="KW-0472">Membrane</keyword>
<protein>
    <submittedName>
        <fullName evidence="2">Uncharacterized protein</fullName>
    </submittedName>
</protein>
<dbReference type="EMBL" id="JBEXAC010000001">
    <property type="protein sequence ID" value="MET6996222.1"/>
    <property type="molecule type" value="Genomic_DNA"/>
</dbReference>
<evidence type="ECO:0000313" key="3">
    <source>
        <dbReference type="Proteomes" id="UP001549749"/>
    </source>
</evidence>
<evidence type="ECO:0000313" key="2">
    <source>
        <dbReference type="EMBL" id="MET6996222.1"/>
    </source>
</evidence>
<proteinExistence type="predicted"/>
<comment type="caution">
    <text evidence="2">The sequence shown here is derived from an EMBL/GenBank/DDBJ whole genome shotgun (WGS) entry which is preliminary data.</text>
</comment>
<keyword evidence="1" id="KW-1133">Transmembrane helix</keyword>
<gene>
    <name evidence="2" type="ORF">ABR189_02530</name>
</gene>
<keyword evidence="1" id="KW-0812">Transmembrane</keyword>
<sequence>MRKHKADFEAQGPSPGLWDALEQQLPAPPKIGLVRQLGRQWLKVAVVLVLVINTIFVYRYLQFRQQQSIGFISPELQDAKAYYTTQIEQKLSAIKAYPAAEIGLDSSARKELELHNSTYEMLEKELQNNPGNERIRAAMVRYYQLKLDLLEKILEELDEKHAPKKIRHYDAEI</sequence>
<evidence type="ECO:0000256" key="1">
    <source>
        <dbReference type="SAM" id="Phobius"/>
    </source>
</evidence>